<dbReference type="InterPro" id="IPR051681">
    <property type="entry name" value="Ser/Thr_Kinases-Pseudokinases"/>
</dbReference>
<dbReference type="InterPro" id="IPR003903">
    <property type="entry name" value="UIM_dom"/>
</dbReference>
<dbReference type="PROSITE" id="PS50011">
    <property type="entry name" value="PROTEIN_KINASE_DOM"/>
    <property type="match status" value="1"/>
</dbReference>
<dbReference type="PROSITE" id="PS50330">
    <property type="entry name" value="UIM"/>
    <property type="match status" value="2"/>
</dbReference>
<protein>
    <submittedName>
        <fullName evidence="9">Kinase-like protein</fullName>
    </submittedName>
</protein>
<reference evidence="9" key="1">
    <citation type="submission" date="2020-05" db="EMBL/GenBank/DDBJ databases">
        <title>Mycena genomes resolve the evolution of fungal bioluminescence.</title>
        <authorList>
            <person name="Tsai I.J."/>
        </authorList>
    </citation>
    <scope>NUCLEOTIDE SEQUENCE</scope>
    <source>
        <strain evidence="9">160909Yilan</strain>
    </source>
</reference>
<dbReference type="SUPFAM" id="SSF48464">
    <property type="entry name" value="ENTH/VHS domain"/>
    <property type="match status" value="1"/>
</dbReference>
<sequence length="1005" mass="111398">MLKAAARAVKNYAKGYSDTQAKVHEATSTDSWGPGTTQMHEIAQLTHKQGDFIDVMETLEKVLNYKGKDWHRVFKGLVLLDYLLRHGSEDVVFYYSAGTTNRDTINTLRYFQYIDDDGKDEGSMVRQKAKGITNLLLDEGRLCTERTKVRAQANPSARNRITNGTAANGYPDEKSASSSKRATDPSLPQEQRPEPTNNADDDDDELRRAIDLSMQEQHERPEDVDLRIALERSLFQSPLQRARDDSERPGAPSPPPYTEKYDDRDLRRAIELSQEQPEDVDLRRAIEASLLTNEGRGGGVVRPRPPTYATHYTRGMHDAPPPAGSEKHVSVDSSDDRDLRRAIELSLEQPEDVDLRRAIEASLLTSESRGGGVLLPRPPSYATHYARGMHDAPAPTGSEKHVSADLFEELLMERHAPEPVINGASEHGDSMERDLLDLYEDDGSGQDSGAQHREIEPKDSPSLPGLTQISPSTPSIGSSPQFPPFQPAVVQVFQQTSVSPGIPFSLPENRSPIREVDPDIRSGSSEGSSLEDRLNKSGSSSGSHSVTPSTSPEPLVVTVPTSPRPLPQLPSQRPQEWTAERTDAHDERQLVNRTLSASESESNVSTESSEGPPSWQTEAYIDSLLASWERRRPLLSMVMLPDADRPGLSAAQVRQRLGDVEAQIRALLIHIIDSREARHAAQRLESDRAQSFMDAIQDALDRGTLPDSHSRSKARRLMQKVSEAGEQLPTSLFIEGVNDHDEHPTFGGGFGDVYQASYQGKLVALKRIRTFTADSTTHRNRLQFYKEALVWQGLRHRFILPLLGIDRSTFAPSFCMVSPWMKHGTVLKYLRDHGREQVNRLLLEIAQGLDYLHSMNVVHGDLRGTNILITDDGSACLSDFGLATTIADADSTVGVTSSSNRAGSVRWFAPELIEPTNFGCQKFIRTKASDVYAYACVCIELYTGNPPFSDLQDVAAMLRVIRGERPEQPPSISTAVWQLVTSAWVEDFRGRPTIHDIAVALEGIP</sequence>
<feature type="compositionally biased region" description="Basic and acidic residues" evidence="6">
    <location>
        <begin position="578"/>
        <end position="590"/>
    </location>
</feature>
<evidence type="ECO:0000256" key="4">
    <source>
        <dbReference type="ARBA" id="ARBA00022553"/>
    </source>
</evidence>
<dbReference type="GO" id="GO:0004674">
    <property type="term" value="F:protein serine/threonine kinase activity"/>
    <property type="evidence" value="ECO:0007669"/>
    <property type="project" value="TreeGrafter"/>
</dbReference>
<keyword evidence="3" id="KW-0963">Cytoplasm</keyword>
<feature type="compositionally biased region" description="Low complexity" evidence="6">
    <location>
        <begin position="596"/>
        <end position="610"/>
    </location>
</feature>
<feature type="region of interest" description="Disordered" evidence="6">
    <location>
        <begin position="439"/>
        <end position="483"/>
    </location>
</feature>
<feature type="region of interest" description="Disordered" evidence="6">
    <location>
        <begin position="501"/>
        <end position="615"/>
    </location>
</feature>
<dbReference type="Gene3D" id="1.10.510.10">
    <property type="entry name" value="Transferase(Phosphotransferase) domain 1"/>
    <property type="match status" value="1"/>
</dbReference>
<dbReference type="FunFam" id="1.25.40.90:FF:000006">
    <property type="entry name" value="Clathrin interactor 1"/>
    <property type="match status" value="1"/>
</dbReference>
<feature type="domain" description="Protein kinase" evidence="7">
    <location>
        <begin position="739"/>
        <end position="1005"/>
    </location>
</feature>
<dbReference type="InterPro" id="IPR000719">
    <property type="entry name" value="Prot_kinase_dom"/>
</dbReference>
<dbReference type="Pfam" id="PF07714">
    <property type="entry name" value="PK_Tyr_Ser-Thr"/>
    <property type="match status" value="1"/>
</dbReference>
<dbReference type="Pfam" id="PF02809">
    <property type="entry name" value="UIM"/>
    <property type="match status" value="5"/>
</dbReference>
<evidence type="ECO:0000313" key="10">
    <source>
        <dbReference type="Proteomes" id="UP000623467"/>
    </source>
</evidence>
<dbReference type="InterPro" id="IPR008266">
    <property type="entry name" value="Tyr_kinase_AS"/>
</dbReference>
<dbReference type="InterPro" id="IPR011009">
    <property type="entry name" value="Kinase-like_dom_sf"/>
</dbReference>
<dbReference type="PROSITE" id="PS50942">
    <property type="entry name" value="ENTH"/>
    <property type="match status" value="1"/>
</dbReference>
<keyword evidence="10" id="KW-1185">Reference proteome</keyword>
<comment type="subcellular location">
    <subcellularLocation>
        <location evidence="1">Cytoplasm</location>
    </subcellularLocation>
</comment>
<feature type="compositionally biased region" description="Low complexity" evidence="6">
    <location>
        <begin position="467"/>
        <end position="480"/>
    </location>
</feature>
<dbReference type="GO" id="GO:0008289">
    <property type="term" value="F:lipid binding"/>
    <property type="evidence" value="ECO:0007669"/>
    <property type="project" value="UniProtKB-KW"/>
</dbReference>
<evidence type="ECO:0000256" key="3">
    <source>
        <dbReference type="ARBA" id="ARBA00022490"/>
    </source>
</evidence>
<dbReference type="Proteomes" id="UP000623467">
    <property type="component" value="Unassembled WGS sequence"/>
</dbReference>
<dbReference type="Pfam" id="PF01417">
    <property type="entry name" value="ENTH"/>
    <property type="match status" value="1"/>
</dbReference>
<dbReference type="PROSITE" id="PS00109">
    <property type="entry name" value="PROTEIN_KINASE_TYR"/>
    <property type="match status" value="1"/>
</dbReference>
<feature type="region of interest" description="Disordered" evidence="6">
    <location>
        <begin position="237"/>
        <end position="264"/>
    </location>
</feature>
<dbReference type="OrthoDB" id="348312at2759"/>
<feature type="compositionally biased region" description="Polar residues" evidence="6">
    <location>
        <begin position="176"/>
        <end position="198"/>
    </location>
</feature>
<dbReference type="Gene3D" id="6.10.140.100">
    <property type="match status" value="1"/>
</dbReference>
<dbReference type="InterPro" id="IPR001245">
    <property type="entry name" value="Ser-Thr/Tyr_kinase_cat_dom"/>
</dbReference>
<gene>
    <name evidence="9" type="ORF">MSAN_02321000</name>
</gene>
<keyword evidence="5" id="KW-0446">Lipid-binding</keyword>
<evidence type="ECO:0000313" key="9">
    <source>
        <dbReference type="EMBL" id="KAF7336072.1"/>
    </source>
</evidence>
<feature type="domain" description="ENTH" evidence="8">
    <location>
        <begin position="11"/>
        <end position="146"/>
    </location>
</feature>
<feature type="compositionally biased region" description="Basic and acidic residues" evidence="6">
    <location>
        <begin position="511"/>
        <end position="520"/>
    </location>
</feature>
<feature type="region of interest" description="Disordered" evidence="6">
    <location>
        <begin position="149"/>
        <end position="204"/>
    </location>
</feature>
<dbReference type="SMART" id="SM00273">
    <property type="entry name" value="ENTH"/>
    <property type="match status" value="1"/>
</dbReference>
<dbReference type="PANTHER" id="PTHR44329">
    <property type="entry name" value="SERINE/THREONINE-PROTEIN KINASE TNNI3K-RELATED"/>
    <property type="match status" value="1"/>
</dbReference>
<feature type="compositionally biased region" description="Basic and acidic residues" evidence="6">
    <location>
        <begin position="450"/>
        <end position="459"/>
    </location>
</feature>
<comment type="similarity">
    <text evidence="2">Belongs to the epsin family.</text>
</comment>
<comment type="caution">
    <text evidence="9">The sequence shown here is derived from an EMBL/GenBank/DDBJ whole genome shotgun (WGS) entry which is preliminary data.</text>
</comment>
<dbReference type="PANTHER" id="PTHR44329:SF260">
    <property type="entry name" value="PROTEIN KINASE DOMAIN-CONTAINING PROTEIN"/>
    <property type="match status" value="1"/>
</dbReference>
<dbReference type="SMART" id="SM00726">
    <property type="entry name" value="UIM"/>
    <property type="match status" value="6"/>
</dbReference>
<keyword evidence="9" id="KW-0418">Kinase</keyword>
<dbReference type="SUPFAM" id="SSF56112">
    <property type="entry name" value="Protein kinase-like (PK-like)"/>
    <property type="match status" value="1"/>
</dbReference>
<feature type="compositionally biased region" description="Low complexity" evidence="6">
    <location>
        <begin position="537"/>
        <end position="552"/>
    </location>
</feature>
<accession>A0A8H7CHE9</accession>
<evidence type="ECO:0000256" key="1">
    <source>
        <dbReference type="ARBA" id="ARBA00004496"/>
    </source>
</evidence>
<dbReference type="InterPro" id="IPR013809">
    <property type="entry name" value="ENTH"/>
</dbReference>
<evidence type="ECO:0000256" key="2">
    <source>
        <dbReference type="ARBA" id="ARBA00010130"/>
    </source>
</evidence>
<evidence type="ECO:0000256" key="6">
    <source>
        <dbReference type="SAM" id="MobiDB-lite"/>
    </source>
</evidence>
<organism evidence="9 10">
    <name type="scientific">Mycena sanguinolenta</name>
    <dbReference type="NCBI Taxonomy" id="230812"/>
    <lineage>
        <taxon>Eukaryota</taxon>
        <taxon>Fungi</taxon>
        <taxon>Dikarya</taxon>
        <taxon>Basidiomycota</taxon>
        <taxon>Agaricomycotina</taxon>
        <taxon>Agaricomycetes</taxon>
        <taxon>Agaricomycetidae</taxon>
        <taxon>Agaricales</taxon>
        <taxon>Marasmiineae</taxon>
        <taxon>Mycenaceae</taxon>
        <taxon>Mycena</taxon>
    </lineage>
</organism>
<dbReference type="InterPro" id="IPR008942">
    <property type="entry name" value="ENTH_VHS"/>
</dbReference>
<dbReference type="Gene3D" id="1.25.40.90">
    <property type="match status" value="1"/>
</dbReference>
<evidence type="ECO:0000256" key="5">
    <source>
        <dbReference type="ARBA" id="ARBA00023121"/>
    </source>
</evidence>
<name>A0A8H7CHE9_9AGAR</name>
<dbReference type="EMBL" id="JACAZH010000038">
    <property type="protein sequence ID" value="KAF7336072.1"/>
    <property type="molecule type" value="Genomic_DNA"/>
</dbReference>
<evidence type="ECO:0000259" key="7">
    <source>
        <dbReference type="PROSITE" id="PS50011"/>
    </source>
</evidence>
<dbReference type="GO" id="GO:0005524">
    <property type="term" value="F:ATP binding"/>
    <property type="evidence" value="ECO:0007669"/>
    <property type="project" value="InterPro"/>
</dbReference>
<dbReference type="GO" id="GO:0005737">
    <property type="term" value="C:cytoplasm"/>
    <property type="evidence" value="ECO:0007669"/>
    <property type="project" value="UniProtKB-SubCell"/>
</dbReference>
<keyword evidence="9" id="KW-0808">Transferase</keyword>
<dbReference type="AlphaFoldDB" id="A0A8H7CHE9"/>
<keyword evidence="4" id="KW-0597">Phosphoprotein</keyword>
<evidence type="ECO:0000259" key="8">
    <source>
        <dbReference type="PROSITE" id="PS50942"/>
    </source>
</evidence>
<proteinExistence type="inferred from homology"/>
<feature type="compositionally biased region" description="Polar residues" evidence="6">
    <location>
        <begin position="153"/>
        <end position="166"/>
    </location>
</feature>